<dbReference type="Proteomes" id="UP000645828">
    <property type="component" value="Unassembled WGS sequence"/>
</dbReference>
<evidence type="ECO:0000256" key="6">
    <source>
        <dbReference type="ARBA" id="ARBA00023002"/>
    </source>
</evidence>
<comment type="pathway">
    <text evidence="1">Carbohydrate degradation; glycolysis; pyruvate from D-glyceraldehyde 3-phosphate: step 1/5.</text>
</comment>
<evidence type="ECO:0000259" key="11">
    <source>
        <dbReference type="SMART" id="SM00846"/>
    </source>
</evidence>
<dbReference type="CDD" id="cd05214">
    <property type="entry name" value="GAPDH_I_N"/>
    <property type="match status" value="1"/>
</dbReference>
<keyword evidence="6" id="KW-0560">Oxidoreductase</keyword>
<dbReference type="InterPro" id="IPR036291">
    <property type="entry name" value="NAD(P)-bd_dom_sf"/>
</dbReference>
<dbReference type="PANTHER" id="PTHR10836">
    <property type="entry name" value="GLYCERALDEHYDE 3-PHOSPHATE DEHYDROGENASE"/>
    <property type="match status" value="1"/>
</dbReference>
<evidence type="ECO:0000256" key="10">
    <source>
        <dbReference type="RuleBase" id="RU000397"/>
    </source>
</evidence>
<dbReference type="PANTHER" id="PTHR10836:SF111">
    <property type="entry name" value="GLYCERALDEHYDE-3-PHOSPHATE DEHYDROGENASE"/>
    <property type="match status" value="1"/>
</dbReference>
<comment type="catalytic activity">
    <reaction evidence="9">
        <text>D-glyceraldehyde 3-phosphate + phosphate + NAD(+) = (2R)-3-phospho-glyceroyl phosphate + NADH + H(+)</text>
        <dbReference type="Rhea" id="RHEA:10300"/>
        <dbReference type="ChEBI" id="CHEBI:15378"/>
        <dbReference type="ChEBI" id="CHEBI:43474"/>
        <dbReference type="ChEBI" id="CHEBI:57540"/>
        <dbReference type="ChEBI" id="CHEBI:57604"/>
        <dbReference type="ChEBI" id="CHEBI:57945"/>
        <dbReference type="ChEBI" id="CHEBI:59776"/>
        <dbReference type="EC" id="1.2.1.12"/>
    </reaction>
</comment>
<dbReference type="EMBL" id="CAJHUB010000750">
    <property type="protein sequence ID" value="CAD7680862.1"/>
    <property type="molecule type" value="Genomic_DNA"/>
</dbReference>
<evidence type="ECO:0000256" key="7">
    <source>
        <dbReference type="ARBA" id="ARBA00023027"/>
    </source>
</evidence>
<dbReference type="AlphaFoldDB" id="A0A811YXD3"/>
<comment type="caution">
    <text evidence="12">The sequence shown here is derived from an EMBL/GenBank/DDBJ whole genome shotgun (WGS) entry which is preliminary data.</text>
</comment>
<reference evidence="12" key="1">
    <citation type="submission" date="2020-12" db="EMBL/GenBank/DDBJ databases">
        <authorList>
            <consortium name="Molecular Ecology Group"/>
        </authorList>
    </citation>
    <scope>NUCLEOTIDE SEQUENCE</scope>
    <source>
        <strain evidence="12">TBG_1078</strain>
    </source>
</reference>
<proteinExistence type="inferred from homology"/>
<evidence type="ECO:0000256" key="1">
    <source>
        <dbReference type="ARBA" id="ARBA00004869"/>
    </source>
</evidence>
<keyword evidence="5" id="KW-0963">Cytoplasm</keyword>
<accession>A0A811YXD3</accession>
<dbReference type="GO" id="GO:0051287">
    <property type="term" value="F:NAD binding"/>
    <property type="evidence" value="ECO:0007669"/>
    <property type="project" value="InterPro"/>
</dbReference>
<keyword evidence="8" id="KW-0324">Glycolysis</keyword>
<dbReference type="InterPro" id="IPR020831">
    <property type="entry name" value="GlycerAld/Erythrose_P_DH"/>
</dbReference>
<dbReference type="FunFam" id="3.40.50.720:FF:001161">
    <property type="entry name" value="Glyceraldehyde-3-phosphate dehydrogenase"/>
    <property type="match status" value="1"/>
</dbReference>
<feature type="domain" description="Glyceraldehyde 3-phosphate dehydrogenase NAD(P) binding" evidence="11">
    <location>
        <begin position="27"/>
        <end position="164"/>
    </location>
</feature>
<dbReference type="GO" id="GO:0006096">
    <property type="term" value="P:glycolytic process"/>
    <property type="evidence" value="ECO:0007669"/>
    <property type="project" value="UniProtKB-KW"/>
</dbReference>
<evidence type="ECO:0000256" key="8">
    <source>
        <dbReference type="ARBA" id="ARBA00023152"/>
    </source>
</evidence>
<dbReference type="GO" id="GO:0004365">
    <property type="term" value="F:glyceraldehyde-3-phosphate dehydrogenase (NAD+) (phosphorylating) activity"/>
    <property type="evidence" value="ECO:0007669"/>
    <property type="project" value="UniProtKB-EC"/>
</dbReference>
<organism evidence="12 13">
    <name type="scientific">Nyctereutes procyonoides</name>
    <name type="common">Raccoon dog</name>
    <name type="synonym">Canis procyonoides</name>
    <dbReference type="NCBI Taxonomy" id="34880"/>
    <lineage>
        <taxon>Eukaryota</taxon>
        <taxon>Metazoa</taxon>
        <taxon>Chordata</taxon>
        <taxon>Craniata</taxon>
        <taxon>Vertebrata</taxon>
        <taxon>Euteleostomi</taxon>
        <taxon>Mammalia</taxon>
        <taxon>Eutheria</taxon>
        <taxon>Laurasiatheria</taxon>
        <taxon>Carnivora</taxon>
        <taxon>Caniformia</taxon>
        <taxon>Canidae</taxon>
        <taxon>Nyctereutes</taxon>
    </lineage>
</organism>
<dbReference type="Pfam" id="PF00044">
    <property type="entry name" value="Gp_dh_N"/>
    <property type="match status" value="1"/>
</dbReference>
<protein>
    <recommendedName>
        <fullName evidence="4">Glyceraldehyde-3-phosphate dehydrogenase</fullName>
        <ecNumber evidence="3">1.2.1.12</ecNumber>
    </recommendedName>
</protein>
<dbReference type="InterPro" id="IPR020830">
    <property type="entry name" value="GlycerAld_3-P_DH_AS"/>
</dbReference>
<dbReference type="EC" id="1.2.1.12" evidence="3"/>
<dbReference type="GO" id="GO:0005829">
    <property type="term" value="C:cytosol"/>
    <property type="evidence" value="ECO:0007669"/>
    <property type="project" value="TreeGrafter"/>
</dbReference>
<evidence type="ECO:0000256" key="3">
    <source>
        <dbReference type="ARBA" id="ARBA00013119"/>
    </source>
</evidence>
<dbReference type="InterPro" id="IPR020828">
    <property type="entry name" value="GlycerAld_3-P_DH_NAD(P)-bd"/>
</dbReference>
<evidence type="ECO:0000256" key="2">
    <source>
        <dbReference type="ARBA" id="ARBA00007406"/>
    </source>
</evidence>
<dbReference type="Gene3D" id="3.40.50.720">
    <property type="entry name" value="NAD(P)-binding Rossmann-like Domain"/>
    <property type="match status" value="1"/>
</dbReference>
<dbReference type="SUPFAM" id="SSF51735">
    <property type="entry name" value="NAD(P)-binding Rossmann-fold domains"/>
    <property type="match status" value="1"/>
</dbReference>
<name>A0A811YXD3_NYCPR</name>
<evidence type="ECO:0000313" key="13">
    <source>
        <dbReference type="Proteomes" id="UP000645828"/>
    </source>
</evidence>
<sequence>MGSLLFPIQQKLHLLVQCQPCPRDIMVKVGVNEFGRIGRLVTRASFNSGKVDIVAINDPFTDPNYMVHMFQYDSTHRKFHSIVKAENGKPVINGKSISIFQERDPTNIKWGDAGAEYVKAGAHLKGGAKRVIISAPSADAPMFVMGVNHEKYDNSLKIVSNASCTTNCLTPVAKVIHDHLRHRGGPHDHRPCHHCHPEDCGQPLWEAVA</sequence>
<dbReference type="PRINTS" id="PR00078">
    <property type="entry name" value="G3PDHDRGNASE"/>
</dbReference>
<evidence type="ECO:0000256" key="9">
    <source>
        <dbReference type="ARBA" id="ARBA00047698"/>
    </source>
</evidence>
<evidence type="ECO:0000313" key="12">
    <source>
        <dbReference type="EMBL" id="CAD7680862.1"/>
    </source>
</evidence>
<comment type="similarity">
    <text evidence="2 10">Belongs to the glyceraldehyde-3-phosphate dehydrogenase family.</text>
</comment>
<dbReference type="PROSITE" id="PS00071">
    <property type="entry name" value="GAPDH"/>
    <property type="match status" value="1"/>
</dbReference>
<evidence type="ECO:0000256" key="5">
    <source>
        <dbReference type="ARBA" id="ARBA00022490"/>
    </source>
</evidence>
<keyword evidence="7" id="KW-0520">NAD</keyword>
<dbReference type="SMART" id="SM00846">
    <property type="entry name" value="Gp_dh_N"/>
    <property type="match status" value="1"/>
</dbReference>
<keyword evidence="13" id="KW-1185">Reference proteome</keyword>
<evidence type="ECO:0000256" key="4">
    <source>
        <dbReference type="ARBA" id="ARBA00021022"/>
    </source>
</evidence>
<gene>
    <name evidence="12" type="ORF">NYPRO_LOCUS13654</name>
</gene>